<keyword evidence="4" id="KW-0479">Metal-binding</keyword>
<proteinExistence type="inferred from homology"/>
<dbReference type="Pfam" id="PF00348">
    <property type="entry name" value="polyprenyl_synt"/>
    <property type="match status" value="1"/>
</dbReference>
<dbReference type="GO" id="GO:0106350">
    <property type="term" value="F:all-trans-octaprenyl-diphosphate synthase activity"/>
    <property type="evidence" value="ECO:0007669"/>
    <property type="project" value="UniProtKB-EC"/>
</dbReference>
<dbReference type="InterPro" id="IPR000092">
    <property type="entry name" value="Polyprenyl_synt"/>
</dbReference>
<dbReference type="PANTHER" id="PTHR12001:SF69">
    <property type="entry name" value="ALL TRANS-POLYPRENYL-DIPHOSPHATE SYNTHASE PDSS1"/>
    <property type="match status" value="1"/>
</dbReference>
<evidence type="ECO:0000256" key="2">
    <source>
        <dbReference type="ARBA" id="ARBA00006706"/>
    </source>
</evidence>
<dbReference type="EC" id="2.5.1.90" evidence="6"/>
<comment type="caution">
    <text evidence="6">The sequence shown here is derived from an EMBL/GenBank/DDBJ whole genome shotgun (WGS) entry which is preliminary data.</text>
</comment>
<dbReference type="SUPFAM" id="SSF48576">
    <property type="entry name" value="Terpenoid synthases"/>
    <property type="match status" value="1"/>
</dbReference>
<comment type="similarity">
    <text evidence="2">Belongs to the FPP/GGPP synthase family.</text>
</comment>
<dbReference type="PANTHER" id="PTHR12001">
    <property type="entry name" value="GERANYLGERANYL PYROPHOSPHATE SYNTHASE"/>
    <property type="match status" value="1"/>
</dbReference>
<dbReference type="CDD" id="cd00685">
    <property type="entry name" value="Trans_IPPS_HT"/>
    <property type="match status" value="1"/>
</dbReference>
<dbReference type="InterPro" id="IPR008949">
    <property type="entry name" value="Isoprenoid_synthase_dom_sf"/>
</dbReference>
<sequence length="342" mass="37183">MTVSVVVNSKEDQGRKASLDALTALVAQDISQCNEIILDRMQSPVALIPQLAGHLIAAGGKRLRPMLTLAAARLVGYQGNRQHKLAACVEFIHTATLLHDDVVDESDLRRGQASANALWGNKPSVLVGDFLFSRAFELMVEDGSLAVLAILSRASAIISEGEVLQLVTANDTETTEEAYLRVIESKTAALFAAACRIGAVVADRPAAEEEALDRYGMNLGVAFQLIDDVLDYSAQQEKLGKSIGDDFREGKITLPVILAFQRGNGEERAFWRRTLEDLDQAEDGSDLARALELMEKHNTLADSIGRARQYGDAAIADLALFPDSPAKTAMEDIIEFCIERAW</sequence>
<dbReference type="PROSITE" id="PS00723">
    <property type="entry name" value="POLYPRENYL_SYNTHASE_1"/>
    <property type="match status" value="1"/>
</dbReference>
<accession>A0A1J5RGL8</accession>
<keyword evidence="5" id="KW-0460">Magnesium</keyword>
<gene>
    <name evidence="6" type="primary">ispB_8</name>
    <name evidence="6" type="ORF">GALL_308680</name>
</gene>
<evidence type="ECO:0000256" key="1">
    <source>
        <dbReference type="ARBA" id="ARBA00001946"/>
    </source>
</evidence>
<dbReference type="Gene3D" id="1.10.600.10">
    <property type="entry name" value="Farnesyl Diphosphate Synthase"/>
    <property type="match status" value="1"/>
</dbReference>
<dbReference type="AlphaFoldDB" id="A0A1J5RGL8"/>
<dbReference type="GO" id="GO:0008299">
    <property type="term" value="P:isoprenoid biosynthetic process"/>
    <property type="evidence" value="ECO:0007669"/>
    <property type="project" value="InterPro"/>
</dbReference>
<evidence type="ECO:0000256" key="5">
    <source>
        <dbReference type="ARBA" id="ARBA00022842"/>
    </source>
</evidence>
<evidence type="ECO:0000256" key="4">
    <source>
        <dbReference type="ARBA" id="ARBA00022723"/>
    </source>
</evidence>
<dbReference type="InterPro" id="IPR033749">
    <property type="entry name" value="Polyprenyl_synt_CS"/>
</dbReference>
<protein>
    <submittedName>
        <fullName evidence="6">Octaprenyl-diphosphate synthase</fullName>
        <ecNumber evidence="6">2.5.1.90</ecNumber>
    </submittedName>
</protein>
<dbReference type="PROSITE" id="PS00444">
    <property type="entry name" value="POLYPRENYL_SYNTHASE_2"/>
    <property type="match status" value="1"/>
</dbReference>
<dbReference type="GO" id="GO:0046872">
    <property type="term" value="F:metal ion binding"/>
    <property type="evidence" value="ECO:0007669"/>
    <property type="project" value="UniProtKB-KW"/>
</dbReference>
<dbReference type="EMBL" id="MLJW01000431">
    <property type="protein sequence ID" value="OIQ87261.1"/>
    <property type="molecule type" value="Genomic_DNA"/>
</dbReference>
<evidence type="ECO:0000256" key="3">
    <source>
        <dbReference type="ARBA" id="ARBA00022679"/>
    </source>
</evidence>
<evidence type="ECO:0000313" key="6">
    <source>
        <dbReference type="EMBL" id="OIQ87261.1"/>
    </source>
</evidence>
<keyword evidence="3 6" id="KW-0808">Transferase</keyword>
<dbReference type="FunFam" id="1.10.600.10:FF:000002">
    <property type="entry name" value="Octaprenyl diphosphate synthase"/>
    <property type="match status" value="1"/>
</dbReference>
<comment type="cofactor">
    <cofactor evidence="1">
        <name>Mg(2+)</name>
        <dbReference type="ChEBI" id="CHEBI:18420"/>
    </cofactor>
</comment>
<organism evidence="6">
    <name type="scientific">mine drainage metagenome</name>
    <dbReference type="NCBI Taxonomy" id="410659"/>
    <lineage>
        <taxon>unclassified sequences</taxon>
        <taxon>metagenomes</taxon>
        <taxon>ecological metagenomes</taxon>
    </lineage>
</organism>
<dbReference type="SFLD" id="SFLDS00005">
    <property type="entry name" value="Isoprenoid_Synthase_Type_I"/>
    <property type="match status" value="1"/>
</dbReference>
<name>A0A1J5RGL8_9ZZZZ</name>
<reference evidence="6" key="1">
    <citation type="submission" date="2016-10" db="EMBL/GenBank/DDBJ databases">
        <title>Sequence of Gallionella enrichment culture.</title>
        <authorList>
            <person name="Poehlein A."/>
            <person name="Muehling M."/>
            <person name="Daniel R."/>
        </authorList>
    </citation>
    <scope>NUCLEOTIDE SEQUENCE</scope>
</reference>